<evidence type="ECO:0000256" key="4">
    <source>
        <dbReference type="ARBA" id="ARBA00023239"/>
    </source>
</evidence>
<dbReference type="GO" id="GO:0033320">
    <property type="term" value="P:UDP-D-xylose biosynthetic process"/>
    <property type="evidence" value="ECO:0007669"/>
    <property type="project" value="UniProtKB-UniPathway"/>
</dbReference>
<keyword evidence="4" id="KW-0456">Lyase</keyword>
<dbReference type="GO" id="GO:0070403">
    <property type="term" value="F:NAD+ binding"/>
    <property type="evidence" value="ECO:0007669"/>
    <property type="project" value="InterPro"/>
</dbReference>
<evidence type="ECO:0000256" key="1">
    <source>
        <dbReference type="ARBA" id="ARBA00001911"/>
    </source>
</evidence>
<dbReference type="InterPro" id="IPR036291">
    <property type="entry name" value="NAD(P)-bd_dom_sf"/>
</dbReference>
<protein>
    <submittedName>
        <fullName evidence="6">Nucleoside-diphosphate sugar epimerase</fullName>
    </submittedName>
</protein>
<dbReference type="PANTHER" id="PTHR43078:SF6">
    <property type="entry name" value="UDP-GLUCURONIC ACID DECARBOXYLASE 1"/>
    <property type="match status" value="1"/>
</dbReference>
<dbReference type="RefSeq" id="WP_098074700.1">
    <property type="nucleotide sequence ID" value="NZ_PDEQ01000002.1"/>
</dbReference>
<dbReference type="InterPro" id="IPR044516">
    <property type="entry name" value="UXS-like"/>
</dbReference>
<proteinExistence type="predicted"/>
<evidence type="ECO:0000256" key="3">
    <source>
        <dbReference type="ARBA" id="ARBA00023027"/>
    </source>
</evidence>
<dbReference type="GO" id="GO:0005737">
    <property type="term" value="C:cytoplasm"/>
    <property type="evidence" value="ECO:0007669"/>
    <property type="project" value="TreeGrafter"/>
</dbReference>
<keyword evidence="3" id="KW-0520">NAD</keyword>
<dbReference type="Pfam" id="PF01370">
    <property type="entry name" value="Epimerase"/>
    <property type="match status" value="1"/>
</dbReference>
<comment type="caution">
    <text evidence="6">The sequence shown here is derived from an EMBL/GenBank/DDBJ whole genome shotgun (WGS) entry which is preliminary data.</text>
</comment>
<evidence type="ECO:0000313" key="6">
    <source>
        <dbReference type="EMBL" id="PEN14527.1"/>
    </source>
</evidence>
<sequence length="326" mass="36125">MHYLITGGAGFIGSHLADALLDADHSVLAYDNLSTGRRGNIAHLEQNPRFSLAVGDVLDRSRLDEAISKADVVIHLAAAVGVKRVMEKPVETIKTNVGGTETVLELAHQHDKKIAIASTSEVYGKAMQKDEELDALSETDDWTLGTTSKRRWAYACSKAMDEFLAKAYADEHGLDVISLRFFNTVGPRQSGRYGMVIPNFVRQALAGEDIRVFGDGKQTRCFTHVFDAVEAVQRLLASDDDLRGEVFNVGSRHEISIRNLAERVRTLTDSDSNIVYVPYEEVYGAGFEDMRRRTPDVTKLRETIDFIPGRPTDEILQDVIAAVREA</sequence>
<reference evidence="6 7" key="1">
    <citation type="submission" date="2017-10" db="EMBL/GenBank/DDBJ databases">
        <title>Draft genome of Longibacter Salinarum.</title>
        <authorList>
            <person name="Goh K.M."/>
            <person name="Shamsir M.S."/>
            <person name="Lim S.W."/>
        </authorList>
    </citation>
    <scope>NUCLEOTIDE SEQUENCE [LARGE SCALE GENOMIC DNA]</scope>
    <source>
        <strain evidence="6 7">KCTC 52045</strain>
    </source>
</reference>
<feature type="domain" description="NAD-dependent epimerase/dehydratase" evidence="5">
    <location>
        <begin position="4"/>
        <end position="250"/>
    </location>
</feature>
<dbReference type="Gene3D" id="3.40.50.720">
    <property type="entry name" value="NAD(P)-binding Rossmann-like Domain"/>
    <property type="match status" value="1"/>
</dbReference>
<dbReference type="InterPro" id="IPR001509">
    <property type="entry name" value="Epimerase_deHydtase"/>
</dbReference>
<accession>A0A2A8D144</accession>
<dbReference type="GO" id="GO:0042732">
    <property type="term" value="P:D-xylose metabolic process"/>
    <property type="evidence" value="ECO:0007669"/>
    <property type="project" value="InterPro"/>
</dbReference>
<keyword evidence="7" id="KW-1185">Reference proteome</keyword>
<dbReference type="Proteomes" id="UP000220102">
    <property type="component" value="Unassembled WGS sequence"/>
</dbReference>
<organism evidence="6 7">
    <name type="scientific">Longibacter salinarum</name>
    <dbReference type="NCBI Taxonomy" id="1850348"/>
    <lineage>
        <taxon>Bacteria</taxon>
        <taxon>Pseudomonadati</taxon>
        <taxon>Rhodothermota</taxon>
        <taxon>Rhodothermia</taxon>
        <taxon>Rhodothermales</taxon>
        <taxon>Salisaetaceae</taxon>
        <taxon>Longibacter</taxon>
    </lineage>
</organism>
<evidence type="ECO:0000256" key="2">
    <source>
        <dbReference type="ARBA" id="ARBA00022793"/>
    </source>
</evidence>
<keyword evidence="2" id="KW-0210">Decarboxylase</keyword>
<evidence type="ECO:0000259" key="5">
    <source>
        <dbReference type="Pfam" id="PF01370"/>
    </source>
</evidence>
<evidence type="ECO:0000313" key="7">
    <source>
        <dbReference type="Proteomes" id="UP000220102"/>
    </source>
</evidence>
<dbReference type="GO" id="GO:0048040">
    <property type="term" value="F:UDP-glucuronate decarboxylase activity"/>
    <property type="evidence" value="ECO:0007669"/>
    <property type="project" value="TreeGrafter"/>
</dbReference>
<name>A0A2A8D144_9BACT</name>
<dbReference type="UniPathway" id="UPA00796">
    <property type="reaction ID" value="UER00771"/>
</dbReference>
<dbReference type="SUPFAM" id="SSF51735">
    <property type="entry name" value="NAD(P)-binding Rossmann-fold domains"/>
    <property type="match status" value="1"/>
</dbReference>
<dbReference type="PANTHER" id="PTHR43078">
    <property type="entry name" value="UDP-GLUCURONIC ACID DECARBOXYLASE-RELATED"/>
    <property type="match status" value="1"/>
</dbReference>
<dbReference type="AlphaFoldDB" id="A0A2A8D144"/>
<dbReference type="EMBL" id="PDEQ01000002">
    <property type="protein sequence ID" value="PEN14527.1"/>
    <property type="molecule type" value="Genomic_DNA"/>
</dbReference>
<gene>
    <name evidence="6" type="ORF">CRI94_05745</name>
</gene>
<dbReference type="OrthoDB" id="9810015at2"/>
<comment type="cofactor">
    <cofactor evidence="1">
        <name>NAD(+)</name>
        <dbReference type="ChEBI" id="CHEBI:57540"/>
    </cofactor>
</comment>